<organism evidence="1 2">
    <name type="scientific">Xanthomonas euvesicatoria</name>
    <dbReference type="NCBI Taxonomy" id="456327"/>
    <lineage>
        <taxon>Bacteria</taxon>
        <taxon>Pseudomonadati</taxon>
        <taxon>Pseudomonadota</taxon>
        <taxon>Gammaproteobacteria</taxon>
        <taxon>Lysobacterales</taxon>
        <taxon>Lysobacteraceae</taxon>
        <taxon>Xanthomonas</taxon>
    </lineage>
</organism>
<protein>
    <submittedName>
        <fullName evidence="1">Uncharacterized protein</fullName>
    </submittedName>
</protein>
<reference evidence="1 2" key="1">
    <citation type="submission" date="2020-08" db="EMBL/GenBank/DDBJ databases">
        <title>Studying the diversity of plant-associated saprophytic bacteria and their role in host health and plant-pathogen interactions.</title>
        <authorList>
            <person name="Potnis N."/>
        </authorList>
    </citation>
    <scope>NUCLEOTIDE SEQUENCE [LARGE SCALE GENOMIC DNA]</scope>
    <source>
        <strain evidence="1 2">CFBP 7922</strain>
    </source>
</reference>
<proteinExistence type="predicted"/>
<evidence type="ECO:0000313" key="1">
    <source>
        <dbReference type="EMBL" id="MBB4724740.1"/>
    </source>
</evidence>
<accession>A0AAW3U6T9</accession>
<sequence length="170" mass="19398">MPEKIPLAAENERSTENLAADLRQALDQLGWSPAALMDRMCSLGDYRTQATILRGINRALDGQVRPSGELMALVFQAVRFQRRLLRTYGKTPWTKLGDGSHTTQIEDFTITLTPQTRGRWRVSLVHKNGYSPPFPRWQNNLEAAKHMAFITLDNGLNWLLEYEEEQARAT</sequence>
<dbReference type="Proteomes" id="UP000576603">
    <property type="component" value="Unassembled WGS sequence"/>
</dbReference>
<gene>
    <name evidence="1" type="ORF">FHY32_003118</name>
</gene>
<dbReference type="RefSeq" id="WP_039444794.1">
    <property type="nucleotide sequence ID" value="NZ_JACHNK010000007.1"/>
</dbReference>
<name>A0AAW3U6T9_XANEU</name>
<evidence type="ECO:0000313" key="2">
    <source>
        <dbReference type="Proteomes" id="UP000576603"/>
    </source>
</evidence>
<dbReference type="EMBL" id="JACHNL010000007">
    <property type="protein sequence ID" value="MBB4724740.1"/>
    <property type="molecule type" value="Genomic_DNA"/>
</dbReference>
<comment type="caution">
    <text evidence="1">The sequence shown here is derived from an EMBL/GenBank/DDBJ whole genome shotgun (WGS) entry which is preliminary data.</text>
</comment>
<dbReference type="AlphaFoldDB" id="A0AAW3U6T9"/>